<evidence type="ECO:0000313" key="5">
    <source>
        <dbReference type="Proteomes" id="UP000824071"/>
    </source>
</evidence>
<keyword evidence="3" id="KW-0732">Signal</keyword>
<feature type="signal peptide" evidence="3">
    <location>
        <begin position="1"/>
        <end position="23"/>
    </location>
</feature>
<organism evidence="4 5">
    <name type="scientific">Candidatus Fimenecus excrementigallinarum</name>
    <dbReference type="NCBI Taxonomy" id="2840816"/>
    <lineage>
        <taxon>Bacteria</taxon>
        <taxon>Bacillati</taxon>
        <taxon>Bacillota</taxon>
        <taxon>Clostridia</taxon>
        <taxon>Candidatus Fimenecus</taxon>
    </lineage>
</organism>
<name>A0A9D1LD76_9FIRM</name>
<accession>A0A9D1LD76</accession>
<evidence type="ECO:0000313" key="4">
    <source>
        <dbReference type="EMBL" id="HIU35215.1"/>
    </source>
</evidence>
<protein>
    <recommendedName>
        <fullName evidence="6">Gram-positive cocci surface proteins LPxTG domain-containing protein</fullName>
    </recommendedName>
</protein>
<proteinExistence type="predicted"/>
<keyword evidence="2" id="KW-0812">Transmembrane</keyword>
<evidence type="ECO:0000256" key="1">
    <source>
        <dbReference type="SAM" id="MobiDB-lite"/>
    </source>
</evidence>
<evidence type="ECO:0008006" key="6">
    <source>
        <dbReference type="Google" id="ProtNLM"/>
    </source>
</evidence>
<comment type="caution">
    <text evidence="4">The sequence shown here is derived from an EMBL/GenBank/DDBJ whole genome shotgun (WGS) entry which is preliminary data.</text>
</comment>
<reference evidence="4" key="2">
    <citation type="journal article" date="2021" name="PeerJ">
        <title>Extensive microbial diversity within the chicken gut microbiome revealed by metagenomics and culture.</title>
        <authorList>
            <person name="Gilroy R."/>
            <person name="Ravi A."/>
            <person name="Getino M."/>
            <person name="Pursley I."/>
            <person name="Horton D.L."/>
            <person name="Alikhan N.F."/>
            <person name="Baker D."/>
            <person name="Gharbi K."/>
            <person name="Hall N."/>
            <person name="Watson M."/>
            <person name="Adriaenssens E.M."/>
            <person name="Foster-Nyarko E."/>
            <person name="Jarju S."/>
            <person name="Secka A."/>
            <person name="Antonio M."/>
            <person name="Oren A."/>
            <person name="Chaudhuri R.R."/>
            <person name="La Ragione R."/>
            <person name="Hildebrand F."/>
            <person name="Pallen M.J."/>
        </authorList>
    </citation>
    <scope>NUCLEOTIDE SEQUENCE</scope>
    <source>
        <strain evidence="4">ChiGjej1B1-19959</strain>
    </source>
</reference>
<dbReference type="AlphaFoldDB" id="A0A9D1LD76"/>
<keyword evidence="2" id="KW-1133">Transmembrane helix</keyword>
<dbReference type="Proteomes" id="UP000824071">
    <property type="component" value="Unassembled WGS sequence"/>
</dbReference>
<gene>
    <name evidence="4" type="ORF">IAC53_01225</name>
</gene>
<reference evidence="4" key="1">
    <citation type="submission" date="2020-10" db="EMBL/GenBank/DDBJ databases">
        <authorList>
            <person name="Gilroy R."/>
        </authorList>
    </citation>
    <scope>NUCLEOTIDE SEQUENCE</scope>
    <source>
        <strain evidence="4">ChiGjej1B1-19959</strain>
    </source>
</reference>
<feature type="compositionally biased region" description="Low complexity" evidence="1">
    <location>
        <begin position="172"/>
        <end position="189"/>
    </location>
</feature>
<feature type="region of interest" description="Disordered" evidence="1">
    <location>
        <begin position="168"/>
        <end position="204"/>
    </location>
</feature>
<sequence>MKKLSACLLALVMMVALCVPAFAGDAVNALPDANAKEVADAVVAYVAANGETVFADEAARTQMVTSVVRGLTIENYSDDRATETSLTTAFTALQADYPETLTADDAAALQAQFAEAIAKAYAARPGVSTFDPSEVGDNIASGFSDSDLSGLFDSLRGAVSSLGDRLQDVLRGDSSGSTTDPGSDGNTDSGDADEEDNIYGGGPPNGDTAVFAVVGVAAVAGAALVLTRKKSK</sequence>
<evidence type="ECO:0000256" key="2">
    <source>
        <dbReference type="SAM" id="Phobius"/>
    </source>
</evidence>
<evidence type="ECO:0000256" key="3">
    <source>
        <dbReference type="SAM" id="SignalP"/>
    </source>
</evidence>
<keyword evidence="2" id="KW-0472">Membrane</keyword>
<feature type="chain" id="PRO_5039522935" description="Gram-positive cocci surface proteins LPxTG domain-containing protein" evidence="3">
    <location>
        <begin position="24"/>
        <end position="232"/>
    </location>
</feature>
<feature type="transmembrane region" description="Helical" evidence="2">
    <location>
        <begin position="209"/>
        <end position="227"/>
    </location>
</feature>
<dbReference type="EMBL" id="DVMW01000011">
    <property type="protein sequence ID" value="HIU35215.1"/>
    <property type="molecule type" value="Genomic_DNA"/>
</dbReference>